<dbReference type="SUPFAM" id="SSF53474">
    <property type="entry name" value="alpha/beta-Hydrolases"/>
    <property type="match status" value="1"/>
</dbReference>
<evidence type="ECO:0000313" key="3">
    <source>
        <dbReference type="Proteomes" id="UP001499987"/>
    </source>
</evidence>
<protein>
    <recommendedName>
        <fullName evidence="4">Acyl-CoA:diacylglycerol acyltransferase</fullName>
    </recommendedName>
</protein>
<dbReference type="EMBL" id="BAAALD010000026">
    <property type="protein sequence ID" value="GAA1085597.1"/>
    <property type="molecule type" value="Genomic_DNA"/>
</dbReference>
<keyword evidence="3" id="KW-1185">Reference proteome</keyword>
<dbReference type="Proteomes" id="UP001499987">
    <property type="component" value="Unassembled WGS sequence"/>
</dbReference>
<evidence type="ECO:0000313" key="2">
    <source>
        <dbReference type="EMBL" id="GAA1085597.1"/>
    </source>
</evidence>
<comment type="caution">
    <text evidence="2">The sequence shown here is derived from an EMBL/GenBank/DDBJ whole genome shotgun (WGS) entry which is preliminary data.</text>
</comment>
<gene>
    <name evidence="2" type="ORF">GCM10009663_31650</name>
</gene>
<dbReference type="Pfam" id="PF00756">
    <property type="entry name" value="Esterase"/>
    <property type="match status" value="1"/>
</dbReference>
<dbReference type="InterPro" id="IPR000801">
    <property type="entry name" value="Esterase-like"/>
</dbReference>
<dbReference type="InterPro" id="IPR050583">
    <property type="entry name" value="Mycobacterial_A85_antigen"/>
</dbReference>
<sequence length="345" mass="35749">MGASGEERTAGTTAEVGRIPEQSRGVRRAVLGDEAPAGGPEGPPAAEQPETGTGRRRFLRALLVAGVGTAAVGGAMIEDVLPGGDRLRRAIGMTGPDGTVPAVEPGPVRTDQLASKARGRRIELTVVSPPGSAPGSAPGADLPVCLALHGRGGSAAALVDLGLPQFLAAATAKGVPPFHLVAVDGGEATYWHRRTPGDDPMAMLLDEVPRWLAARGLAAPTGVLGISMGGSGALQYARARNGGLAAAALLSPALFTSWGDARPVDAYQDQADWEAHEPLRHLDRPLTRRLAVWCGTEDPFCPAARKLADRAAETHFPRGAHTDGFWRRVLPDATAFLGQALARRA</sequence>
<dbReference type="PANTHER" id="PTHR48098:SF1">
    <property type="entry name" value="DIACYLGLYCEROL ACYLTRANSFERASE_MYCOLYLTRANSFERASE AG85A"/>
    <property type="match status" value="1"/>
</dbReference>
<feature type="compositionally biased region" description="Low complexity" evidence="1">
    <location>
        <begin position="32"/>
        <end position="50"/>
    </location>
</feature>
<evidence type="ECO:0008006" key="4">
    <source>
        <dbReference type="Google" id="ProtNLM"/>
    </source>
</evidence>
<dbReference type="InterPro" id="IPR029058">
    <property type="entry name" value="AB_hydrolase_fold"/>
</dbReference>
<accession>A0ABN1TI47</accession>
<organism evidence="2 3">
    <name type="scientific">Kitasatospora arboriphila</name>
    <dbReference type="NCBI Taxonomy" id="258052"/>
    <lineage>
        <taxon>Bacteria</taxon>
        <taxon>Bacillati</taxon>
        <taxon>Actinomycetota</taxon>
        <taxon>Actinomycetes</taxon>
        <taxon>Kitasatosporales</taxon>
        <taxon>Streptomycetaceae</taxon>
        <taxon>Kitasatospora</taxon>
    </lineage>
</organism>
<dbReference type="PANTHER" id="PTHR48098">
    <property type="entry name" value="ENTEROCHELIN ESTERASE-RELATED"/>
    <property type="match status" value="1"/>
</dbReference>
<dbReference type="Gene3D" id="3.40.50.1820">
    <property type="entry name" value="alpha/beta hydrolase"/>
    <property type="match status" value="1"/>
</dbReference>
<dbReference type="RefSeq" id="WP_344624245.1">
    <property type="nucleotide sequence ID" value="NZ_BAAALD010000026.1"/>
</dbReference>
<reference evidence="2 3" key="1">
    <citation type="journal article" date="2019" name="Int. J. Syst. Evol. Microbiol.">
        <title>The Global Catalogue of Microorganisms (GCM) 10K type strain sequencing project: providing services to taxonomists for standard genome sequencing and annotation.</title>
        <authorList>
            <consortium name="The Broad Institute Genomics Platform"/>
            <consortium name="The Broad Institute Genome Sequencing Center for Infectious Disease"/>
            <person name="Wu L."/>
            <person name="Ma J."/>
        </authorList>
    </citation>
    <scope>NUCLEOTIDE SEQUENCE [LARGE SCALE GENOMIC DNA]</scope>
    <source>
        <strain evidence="2 3">JCM 13002</strain>
    </source>
</reference>
<proteinExistence type="predicted"/>
<name>A0ABN1TI47_9ACTN</name>
<feature type="region of interest" description="Disordered" evidence="1">
    <location>
        <begin position="1"/>
        <end position="52"/>
    </location>
</feature>
<evidence type="ECO:0000256" key="1">
    <source>
        <dbReference type="SAM" id="MobiDB-lite"/>
    </source>
</evidence>